<organism evidence="8 9">
    <name type="scientific">Diacronema lutheri</name>
    <name type="common">Unicellular marine alga</name>
    <name type="synonym">Monochrysis lutheri</name>
    <dbReference type="NCBI Taxonomy" id="2081491"/>
    <lineage>
        <taxon>Eukaryota</taxon>
        <taxon>Haptista</taxon>
        <taxon>Haptophyta</taxon>
        <taxon>Pavlovophyceae</taxon>
        <taxon>Pavlovales</taxon>
        <taxon>Pavlovaceae</taxon>
        <taxon>Diacronema</taxon>
    </lineage>
</organism>
<evidence type="ECO:0000256" key="3">
    <source>
        <dbReference type="ARBA" id="ARBA00023134"/>
    </source>
</evidence>
<keyword evidence="6" id="KW-1133">Transmembrane helix</keyword>
<protein>
    <recommendedName>
        <fullName evidence="7">GB1/RHD3-type G domain-containing protein</fullName>
    </recommendedName>
</protein>
<evidence type="ECO:0000256" key="1">
    <source>
        <dbReference type="ARBA" id="ARBA00022741"/>
    </source>
</evidence>
<evidence type="ECO:0000313" key="9">
    <source>
        <dbReference type="Proteomes" id="UP000751190"/>
    </source>
</evidence>
<feature type="domain" description="GB1/RHD3-type G" evidence="7">
    <location>
        <begin position="117"/>
        <end position="227"/>
    </location>
</feature>
<dbReference type="InterPro" id="IPR030386">
    <property type="entry name" value="G_GB1_RHD3_dom"/>
</dbReference>
<comment type="caution">
    <text evidence="8">The sequence shown here is derived from an EMBL/GenBank/DDBJ whole genome shotgun (WGS) entry which is preliminary data.</text>
</comment>
<dbReference type="InterPro" id="IPR036543">
    <property type="entry name" value="Guanylate-bd_C_sf"/>
</dbReference>
<dbReference type="OrthoDB" id="7788754at2759"/>
<evidence type="ECO:0000256" key="6">
    <source>
        <dbReference type="SAM" id="Phobius"/>
    </source>
</evidence>
<comment type="similarity">
    <text evidence="4">Belongs to the TRAFAC class dynamin-like GTPase superfamily. GB1/RHD3 GTPase family.</text>
</comment>
<dbReference type="Gene3D" id="3.40.50.300">
    <property type="entry name" value="P-loop containing nucleotide triphosphate hydrolases"/>
    <property type="match status" value="1"/>
</dbReference>
<dbReference type="PANTHER" id="PTHR10751">
    <property type="entry name" value="GUANYLATE BINDING PROTEIN"/>
    <property type="match status" value="1"/>
</dbReference>
<reference evidence="8" key="1">
    <citation type="submission" date="2021-05" db="EMBL/GenBank/DDBJ databases">
        <title>The genome of the haptophyte Pavlova lutheri (Diacronema luteri, Pavlovales) - a model for lipid biosynthesis in eukaryotic algae.</title>
        <authorList>
            <person name="Hulatt C.J."/>
            <person name="Posewitz M.C."/>
        </authorList>
    </citation>
    <scope>NUCLEOTIDE SEQUENCE</scope>
    <source>
        <strain evidence="8">NIVA-4/92</strain>
    </source>
</reference>
<dbReference type="AlphaFoldDB" id="A0A8J5XEB3"/>
<evidence type="ECO:0000259" key="7">
    <source>
        <dbReference type="PROSITE" id="PS51715"/>
    </source>
</evidence>
<dbReference type="SUPFAM" id="SSF52540">
    <property type="entry name" value="P-loop containing nucleoside triphosphate hydrolases"/>
    <property type="match status" value="1"/>
</dbReference>
<dbReference type="Pfam" id="PF02263">
    <property type="entry name" value="GBP"/>
    <property type="match status" value="1"/>
</dbReference>
<dbReference type="SUPFAM" id="SSF48340">
    <property type="entry name" value="Interferon-induced guanylate-binding protein 1 (GBP1), C-terminal domain"/>
    <property type="match status" value="1"/>
</dbReference>
<keyword evidence="9" id="KW-1185">Reference proteome</keyword>
<proteinExistence type="inferred from homology"/>
<dbReference type="InterPro" id="IPR027417">
    <property type="entry name" value="P-loop_NTPase"/>
</dbReference>
<dbReference type="PROSITE" id="PS51715">
    <property type="entry name" value="G_GB1_RHD3"/>
    <property type="match status" value="1"/>
</dbReference>
<feature type="region of interest" description="Disordered" evidence="5">
    <location>
        <begin position="260"/>
        <end position="279"/>
    </location>
</feature>
<feature type="region of interest" description="Disordered" evidence="5">
    <location>
        <begin position="680"/>
        <end position="703"/>
    </location>
</feature>
<evidence type="ECO:0000256" key="2">
    <source>
        <dbReference type="ARBA" id="ARBA00022801"/>
    </source>
</evidence>
<evidence type="ECO:0000313" key="8">
    <source>
        <dbReference type="EMBL" id="KAG8462192.1"/>
    </source>
</evidence>
<dbReference type="GO" id="GO:0005525">
    <property type="term" value="F:GTP binding"/>
    <property type="evidence" value="ECO:0007669"/>
    <property type="project" value="UniProtKB-KW"/>
</dbReference>
<keyword evidence="3" id="KW-0342">GTP-binding</keyword>
<name>A0A8J5XEB3_DIALT</name>
<feature type="transmembrane region" description="Helical" evidence="6">
    <location>
        <begin position="652"/>
        <end position="670"/>
    </location>
</feature>
<dbReference type="Proteomes" id="UP000751190">
    <property type="component" value="Unassembled WGS sequence"/>
</dbReference>
<keyword evidence="6" id="KW-0812">Transmembrane</keyword>
<dbReference type="GO" id="GO:0003924">
    <property type="term" value="F:GTPase activity"/>
    <property type="evidence" value="ECO:0007669"/>
    <property type="project" value="InterPro"/>
</dbReference>
<evidence type="ECO:0000256" key="4">
    <source>
        <dbReference type="PROSITE-ProRule" id="PRU01052"/>
    </source>
</evidence>
<feature type="compositionally biased region" description="Basic and acidic residues" evidence="5">
    <location>
        <begin position="687"/>
        <end position="701"/>
    </location>
</feature>
<accession>A0A8J5XEB3</accession>
<dbReference type="InterPro" id="IPR015894">
    <property type="entry name" value="Guanylate-bd_N"/>
</dbReference>
<sequence>MVGALVALASASASASASARVRLLAAPAAARERLFALLLLVLACASAAARLPVAPAAARARVRALAMPLLVLARASAAAGLPAAPAVARALPLALPDASHTRLVLQDEGIAWLRALRGPVALVSIIGPYRSGKSFLLNRLLDVDCDAGFAVGHRRQTQTKGVWLWSAPLPRPSVGGARALDIDPGAEPPTILLLDTEGIEGAGATGVYDDRIFSFAALVSSVLVYNVPEAVREGDIEKLAFVVELAAEFWSRIGRGGAPAVGAGGDDGGTGGGEGARSPPVWAPPSLLWLIQRDFLQGAEASEHVAATLRPVPNPSGDEHVARLNQIRSSLSVFANVAGIGVPQPTLERTRLCELAAARQLPSAYVDRLGQTLAYIHTHATPRRFGAAGGGALADFAERALSALNAQEIPSVASVVATFNAQLVARVARAHAAALAQLALPLSDDALRDAHDALLRDARARLLAQSFGGNQSAAELDALAHGAFAARRDANFKASHVACAAGWARCEPLLGVLRAALLPSRRRLDDLLGRCNASLASCAGPAATEYMQRAADAADSARRDVLGQFDQKLSSVCIFAALALVIGARFALRSAMLEAAGWAALFLLEVAPRLDLLGGGTDRHSRLLPADSARARAALGAYEAAVYNPYYDLDSLLAYIPFLVIGVLVVRFALARRRRALARARTPARTPGDERRERERRERGGDAGAVGAYCGGGSSGGGGAGHECAPEPRVYGCSGVVIKSD</sequence>
<evidence type="ECO:0000256" key="5">
    <source>
        <dbReference type="SAM" id="MobiDB-lite"/>
    </source>
</evidence>
<keyword evidence="2" id="KW-0378">Hydrolase</keyword>
<dbReference type="EMBL" id="JAGTXO010000022">
    <property type="protein sequence ID" value="KAG8462192.1"/>
    <property type="molecule type" value="Genomic_DNA"/>
</dbReference>
<keyword evidence="6" id="KW-0472">Membrane</keyword>
<gene>
    <name evidence="8" type="ORF">KFE25_011642</name>
</gene>
<keyword evidence="1" id="KW-0547">Nucleotide-binding</keyword>
<feature type="compositionally biased region" description="Gly residues" evidence="5">
    <location>
        <begin position="260"/>
        <end position="275"/>
    </location>
</feature>